<dbReference type="GO" id="GO:0007264">
    <property type="term" value="P:small GTPase-mediated signal transduction"/>
    <property type="evidence" value="ECO:0007669"/>
    <property type="project" value="InterPro"/>
</dbReference>
<dbReference type="InterPro" id="IPR023578">
    <property type="entry name" value="Ras_GEF_dom_sf"/>
</dbReference>
<evidence type="ECO:0000256" key="2">
    <source>
        <dbReference type="PROSITE-ProRule" id="PRU00191"/>
    </source>
</evidence>
<protein>
    <submittedName>
        <fullName evidence="7">SH2 domain-containing protein 3A</fullName>
    </submittedName>
</protein>
<feature type="domain" description="SH2" evidence="4">
    <location>
        <begin position="40"/>
        <end position="90"/>
    </location>
</feature>
<dbReference type="PANTHER" id="PTHR14247:SF8">
    <property type="entry name" value="RAS-GEF DOMAIN-CONTAINING PROTEIN"/>
    <property type="match status" value="1"/>
</dbReference>
<dbReference type="Gene3D" id="1.10.840.10">
    <property type="entry name" value="Ras guanine-nucleotide exchange factors catalytic domain"/>
    <property type="match status" value="1"/>
</dbReference>
<dbReference type="SUPFAM" id="SSF55550">
    <property type="entry name" value="SH2 domain"/>
    <property type="match status" value="1"/>
</dbReference>
<dbReference type="GO" id="GO:0005085">
    <property type="term" value="F:guanyl-nucleotide exchange factor activity"/>
    <property type="evidence" value="ECO:0007669"/>
    <property type="project" value="UniProtKB-KW"/>
</dbReference>
<dbReference type="PROSITE" id="PS50001">
    <property type="entry name" value="SH2"/>
    <property type="match status" value="1"/>
</dbReference>
<keyword evidence="1" id="KW-0344">Guanine-nucleotide releasing factor</keyword>
<dbReference type="AlphaFoldDB" id="A0A914VV26"/>
<dbReference type="SMART" id="SM00252">
    <property type="entry name" value="SH2"/>
    <property type="match status" value="1"/>
</dbReference>
<feature type="region of interest" description="Disordered" evidence="3">
    <location>
        <begin position="144"/>
        <end position="216"/>
    </location>
</feature>
<dbReference type="PANTHER" id="PTHR14247">
    <property type="entry name" value="BREAST CANCER ANTI-ESTROGEN RESISTANCE PROTEIN 3 HOMOLOG-LIKE PROTEIN"/>
    <property type="match status" value="1"/>
</dbReference>
<dbReference type="Pfam" id="PF00017">
    <property type="entry name" value="SH2"/>
    <property type="match status" value="1"/>
</dbReference>
<dbReference type="InterPro" id="IPR051853">
    <property type="entry name" value="SH2-Ras-GEF_adapter"/>
</dbReference>
<evidence type="ECO:0000259" key="4">
    <source>
        <dbReference type="PROSITE" id="PS50001"/>
    </source>
</evidence>
<keyword evidence="6" id="KW-1185">Reference proteome</keyword>
<keyword evidence="2" id="KW-0727">SH2 domain</keyword>
<evidence type="ECO:0000313" key="7">
    <source>
        <dbReference type="WBParaSite" id="PSAMB.scaffold2564size22534.g18338.t1"/>
    </source>
</evidence>
<accession>A0A914VV26</accession>
<dbReference type="InterPro" id="IPR036860">
    <property type="entry name" value="SH2_dom_sf"/>
</dbReference>
<sequence>MDAISITSSSTYDIPKRVMMEEEGKLRGNSAVRLLEMQPWYHAMLTRLRAESLVRTPGDFLVRDSISSPGNYVVTCFWQGQAVHFQVNRLILPADESIYGSSKKILYQFEEEQFYSGTRRPLPKIPLGQRVILSEANKQLHKYPSETGLNRIQGAADRPIPTHRSTADLTLPRKPTRPPQTTQHNQRSAAMPSSPNADRSPRAAAKPTLQTDTTDLDEYCEMDYEAMDDEGKGNLTTTPVNRFTNSTALERNGNQLRQSKTSLNNLPAAKPAPPLPTRSDHGAAVRDSACVADMAIYDRPKAVSSRALGVVRRVVDVGSYHCAKLPHDNKPLSTEAQGILRSALLERPATYSALMITHEDCRLLRLLEPVDLHAGVDNGLVVLLLPHGAPVRADLLERVRCTQFTVVISILSYDDVILASKALSVWIAIAKELLMELGNIFSFVNIMAGLCCKELDHVSAIWKRLEKDQPNSMSDFQSLLVPALARLRQSGAMPPNATPCLLPYIQPMLVLMESTNTPYRNAFDWKFDDNDYQSPMDTLWQWLEMGREWSLVSAEIRAVAKRKYGNPADESVNPFRTEFFMRYLFGASGTTVESAKRFEKIRQLVALLSKRH</sequence>
<feature type="compositionally biased region" description="Polar residues" evidence="3">
    <location>
        <begin position="184"/>
        <end position="197"/>
    </location>
</feature>
<dbReference type="PROSITE" id="PS50009">
    <property type="entry name" value="RASGEF_CAT"/>
    <property type="match status" value="1"/>
</dbReference>
<evidence type="ECO:0000259" key="5">
    <source>
        <dbReference type="PROSITE" id="PS50009"/>
    </source>
</evidence>
<name>A0A914VV26_9BILA</name>
<dbReference type="Gene3D" id="3.30.505.10">
    <property type="entry name" value="SH2 domain"/>
    <property type="match status" value="1"/>
</dbReference>
<feature type="domain" description="Ras-GEF" evidence="5">
    <location>
        <begin position="348"/>
        <end position="580"/>
    </location>
</feature>
<evidence type="ECO:0000256" key="3">
    <source>
        <dbReference type="SAM" id="MobiDB-lite"/>
    </source>
</evidence>
<dbReference type="SUPFAM" id="SSF48366">
    <property type="entry name" value="Ras GEF"/>
    <property type="match status" value="1"/>
</dbReference>
<evidence type="ECO:0000313" key="6">
    <source>
        <dbReference type="Proteomes" id="UP000887566"/>
    </source>
</evidence>
<dbReference type="Proteomes" id="UP000887566">
    <property type="component" value="Unplaced"/>
</dbReference>
<organism evidence="6 7">
    <name type="scientific">Plectus sambesii</name>
    <dbReference type="NCBI Taxonomy" id="2011161"/>
    <lineage>
        <taxon>Eukaryota</taxon>
        <taxon>Metazoa</taxon>
        <taxon>Ecdysozoa</taxon>
        <taxon>Nematoda</taxon>
        <taxon>Chromadorea</taxon>
        <taxon>Plectida</taxon>
        <taxon>Plectina</taxon>
        <taxon>Plectoidea</taxon>
        <taxon>Plectidae</taxon>
        <taxon>Plectus</taxon>
    </lineage>
</organism>
<reference evidence="7" key="1">
    <citation type="submission" date="2022-11" db="UniProtKB">
        <authorList>
            <consortium name="WormBaseParasite"/>
        </authorList>
    </citation>
    <scope>IDENTIFICATION</scope>
</reference>
<dbReference type="Pfam" id="PF00617">
    <property type="entry name" value="RasGEF"/>
    <property type="match status" value="1"/>
</dbReference>
<dbReference type="WBParaSite" id="PSAMB.scaffold2564size22534.g18338.t1">
    <property type="protein sequence ID" value="PSAMB.scaffold2564size22534.g18338.t1"/>
    <property type="gene ID" value="PSAMB.scaffold2564size22534.g18338"/>
</dbReference>
<feature type="compositionally biased region" description="Low complexity" evidence="3">
    <location>
        <begin position="169"/>
        <end position="183"/>
    </location>
</feature>
<proteinExistence type="predicted"/>
<dbReference type="InterPro" id="IPR036964">
    <property type="entry name" value="RASGEF_cat_dom_sf"/>
</dbReference>
<dbReference type="InterPro" id="IPR001895">
    <property type="entry name" value="RASGEF_cat_dom"/>
</dbReference>
<dbReference type="InterPro" id="IPR000980">
    <property type="entry name" value="SH2"/>
</dbReference>
<evidence type="ECO:0000256" key="1">
    <source>
        <dbReference type="PROSITE-ProRule" id="PRU00168"/>
    </source>
</evidence>
<dbReference type="FunFam" id="3.30.505.10:FF:000013">
    <property type="entry name" value="SH2 domain-containing protein 3C isoform X1"/>
    <property type="match status" value="1"/>
</dbReference>